<evidence type="ECO:0000313" key="1">
    <source>
        <dbReference type="EMBL" id="GGO85716.1"/>
    </source>
</evidence>
<sequence length="67" mass="7433">MPAKGPGVSGYQWETHRATRFLAASEWKKTKRTYKGFMARYPVELLYAVRSAAALDNADSVVPIGSQ</sequence>
<comment type="caution">
    <text evidence="1">The sequence shown here is derived from an EMBL/GenBank/DDBJ whole genome shotgun (WGS) entry which is preliminary data.</text>
</comment>
<gene>
    <name evidence="1" type="ORF">GCM10011348_34910</name>
</gene>
<keyword evidence="2" id="KW-1185">Reference proteome</keyword>
<dbReference type="EMBL" id="BMLT01000009">
    <property type="protein sequence ID" value="GGO85716.1"/>
    <property type="molecule type" value="Genomic_DNA"/>
</dbReference>
<dbReference type="AlphaFoldDB" id="A0A917ZKL9"/>
<proteinExistence type="predicted"/>
<organism evidence="1 2">
    <name type="scientific">Marinobacterium nitratireducens</name>
    <dbReference type="NCBI Taxonomy" id="518897"/>
    <lineage>
        <taxon>Bacteria</taxon>
        <taxon>Pseudomonadati</taxon>
        <taxon>Pseudomonadota</taxon>
        <taxon>Gammaproteobacteria</taxon>
        <taxon>Oceanospirillales</taxon>
        <taxon>Oceanospirillaceae</taxon>
        <taxon>Marinobacterium</taxon>
    </lineage>
</organism>
<accession>A0A917ZKL9</accession>
<evidence type="ECO:0000313" key="2">
    <source>
        <dbReference type="Proteomes" id="UP000599578"/>
    </source>
</evidence>
<dbReference type="Proteomes" id="UP000599578">
    <property type="component" value="Unassembled WGS sequence"/>
</dbReference>
<reference evidence="1 2" key="1">
    <citation type="journal article" date="2014" name="Int. J. Syst. Evol. Microbiol.">
        <title>Complete genome sequence of Corynebacterium casei LMG S-19264T (=DSM 44701T), isolated from a smear-ripened cheese.</title>
        <authorList>
            <consortium name="US DOE Joint Genome Institute (JGI-PGF)"/>
            <person name="Walter F."/>
            <person name="Albersmeier A."/>
            <person name="Kalinowski J."/>
            <person name="Ruckert C."/>
        </authorList>
    </citation>
    <scope>NUCLEOTIDE SEQUENCE [LARGE SCALE GENOMIC DNA]</scope>
    <source>
        <strain evidence="1 2">CGMCC 1.7286</strain>
    </source>
</reference>
<protein>
    <submittedName>
        <fullName evidence="1">Uncharacterized protein</fullName>
    </submittedName>
</protein>
<name>A0A917ZKL9_9GAMM</name>